<evidence type="ECO:0000313" key="2">
    <source>
        <dbReference type="Proteomes" id="UP000757435"/>
    </source>
</evidence>
<name>A0A951QD24_9CYAN</name>
<dbReference type="Gene3D" id="2.30.130.30">
    <property type="entry name" value="Hypothetical protein"/>
    <property type="match status" value="1"/>
</dbReference>
<proteinExistence type="predicted"/>
<sequence>MRIISLHQPWALLVAMNLKRFETRSWATPYRGKLAIHAAKRSVDSDGFLLIRKAFELDGRDFQQEQGWVEGLQFGCILAIADLTDCLLMESHPKIGAYYVEQNITLHAQGKPNAIIIETASDLERAVGDWRPGRYAWKLENIRPIANPIYYRGRQGLTIIREPMVVQQIEEQLALTDRIEQQLQAIKEAV</sequence>
<protein>
    <submittedName>
        <fullName evidence="1">ASCH domain-containing protein</fullName>
    </submittedName>
</protein>
<evidence type="ECO:0000313" key="1">
    <source>
        <dbReference type="EMBL" id="MBW4661017.1"/>
    </source>
</evidence>
<dbReference type="InterPro" id="IPR015947">
    <property type="entry name" value="PUA-like_sf"/>
</dbReference>
<gene>
    <name evidence="1" type="ORF">KME15_20260</name>
</gene>
<organism evidence="1 2">
    <name type="scientific">Drouetiella hepatica Uher 2000/2452</name>
    <dbReference type="NCBI Taxonomy" id="904376"/>
    <lineage>
        <taxon>Bacteria</taxon>
        <taxon>Bacillati</taxon>
        <taxon>Cyanobacteriota</taxon>
        <taxon>Cyanophyceae</taxon>
        <taxon>Oculatellales</taxon>
        <taxon>Oculatellaceae</taxon>
        <taxon>Drouetiella</taxon>
    </lineage>
</organism>
<dbReference type="AlphaFoldDB" id="A0A951QD24"/>
<dbReference type="SUPFAM" id="SSF88697">
    <property type="entry name" value="PUA domain-like"/>
    <property type="match status" value="1"/>
</dbReference>
<reference evidence="1" key="1">
    <citation type="submission" date="2021-05" db="EMBL/GenBank/DDBJ databases">
        <authorList>
            <person name="Pietrasiak N."/>
            <person name="Ward R."/>
            <person name="Stajich J.E."/>
            <person name="Kurbessoian T."/>
        </authorList>
    </citation>
    <scope>NUCLEOTIDE SEQUENCE</scope>
    <source>
        <strain evidence="1">UHER 2000/2452</strain>
    </source>
</reference>
<accession>A0A951QD24</accession>
<dbReference type="Proteomes" id="UP000757435">
    <property type="component" value="Unassembled WGS sequence"/>
</dbReference>
<comment type="caution">
    <text evidence="1">The sequence shown here is derived from an EMBL/GenBank/DDBJ whole genome shotgun (WGS) entry which is preliminary data.</text>
</comment>
<dbReference type="EMBL" id="JAHHHD010000028">
    <property type="protein sequence ID" value="MBW4661017.1"/>
    <property type="molecule type" value="Genomic_DNA"/>
</dbReference>
<dbReference type="CDD" id="cd06554">
    <property type="entry name" value="ASCH_ASC-1_like"/>
    <property type="match status" value="1"/>
</dbReference>
<reference evidence="1" key="2">
    <citation type="journal article" date="2022" name="Microbiol. Resour. Announc.">
        <title>Metagenome Sequencing to Explore Phylogenomics of Terrestrial Cyanobacteria.</title>
        <authorList>
            <person name="Ward R.D."/>
            <person name="Stajich J.E."/>
            <person name="Johansen J.R."/>
            <person name="Huntemann M."/>
            <person name="Clum A."/>
            <person name="Foster B."/>
            <person name="Foster B."/>
            <person name="Roux S."/>
            <person name="Palaniappan K."/>
            <person name="Varghese N."/>
            <person name="Mukherjee S."/>
            <person name="Reddy T.B.K."/>
            <person name="Daum C."/>
            <person name="Copeland A."/>
            <person name="Chen I.A."/>
            <person name="Ivanova N.N."/>
            <person name="Kyrpides N.C."/>
            <person name="Shapiro N."/>
            <person name="Eloe-Fadrosh E.A."/>
            <person name="Pietrasiak N."/>
        </authorList>
    </citation>
    <scope>NUCLEOTIDE SEQUENCE</scope>
    <source>
        <strain evidence="1">UHER 2000/2452</strain>
    </source>
</reference>